<evidence type="ECO:0000313" key="4">
    <source>
        <dbReference type="Proteomes" id="UP001597145"/>
    </source>
</evidence>
<dbReference type="InterPro" id="IPR001206">
    <property type="entry name" value="Diacylglycerol_kinase_cat_dom"/>
</dbReference>
<comment type="caution">
    <text evidence="3">The sequence shown here is derived from an EMBL/GenBank/DDBJ whole genome shotgun (WGS) entry which is preliminary data.</text>
</comment>
<dbReference type="Pfam" id="PF00781">
    <property type="entry name" value="DAGK_cat"/>
    <property type="match status" value="1"/>
</dbReference>
<feature type="domain" description="DAGKc" evidence="2">
    <location>
        <begin position="133"/>
        <end position="260"/>
    </location>
</feature>
<dbReference type="Proteomes" id="UP001597145">
    <property type="component" value="Unassembled WGS sequence"/>
</dbReference>
<evidence type="ECO:0000256" key="1">
    <source>
        <dbReference type="SAM" id="Phobius"/>
    </source>
</evidence>
<dbReference type="SUPFAM" id="SSF111331">
    <property type="entry name" value="NAD kinase/diacylglycerol kinase-like"/>
    <property type="match status" value="1"/>
</dbReference>
<keyword evidence="1" id="KW-0472">Membrane</keyword>
<dbReference type="RefSeq" id="WP_343980085.1">
    <property type="nucleotide sequence ID" value="NZ_BAAAJG010000011.1"/>
</dbReference>
<dbReference type="Gene3D" id="3.40.50.10330">
    <property type="entry name" value="Probable inorganic polyphosphate/atp-NAD kinase, domain 1"/>
    <property type="match status" value="1"/>
</dbReference>
<feature type="transmembrane region" description="Helical" evidence="1">
    <location>
        <begin position="81"/>
        <end position="109"/>
    </location>
</feature>
<dbReference type="InterPro" id="IPR017438">
    <property type="entry name" value="ATP-NAD_kinase_N"/>
</dbReference>
<keyword evidence="1" id="KW-1133">Transmembrane helix</keyword>
<sequence>MDLDAEGRTASPSPPPPRARRRAAAAVALVALLAAVVVVAASLVQNPWRFLLALVLVVIAVLAGWTALVNRGGRRIAATAVALLALVGIVLLLISSVAQVAVLIGLVILSTATARVALGHDLVPAPAGTRSVGPARRGVLLMNPWSGGGKVERFALEDEARRRGVTPIVLRRGDDLRKLAEHAAEQGADVIGMAGGDGSQALVADVARQHDLPFVCVPAGTRNHFALDLGLDRDDVRAALDAYGPAVERRIDLALLGDRVFVNNASLGVYANVVRSDAYRDAKLATTAQLLPDMLGPTAKGFDLRFTGPDGAESSSADVVLISNGVYRLDTLGGFGTRQRMDAGILGVVTVTVDRARDIPALASAEATGRIAQFRGYREWTTPEFAVDSADELVAVGVDGEALALPPPLVFRSLPGALRVRTPVDAPGASPAAAAPPGIGSTVHALVRVLAGRPAR</sequence>
<keyword evidence="3" id="KW-0418">Kinase</keyword>
<keyword evidence="4" id="KW-1185">Reference proteome</keyword>
<dbReference type="PROSITE" id="PS50146">
    <property type="entry name" value="DAGK"/>
    <property type="match status" value="1"/>
</dbReference>
<organism evidence="3 4">
    <name type="scientific">Pseudonocardia aurantiaca</name>
    <dbReference type="NCBI Taxonomy" id="75290"/>
    <lineage>
        <taxon>Bacteria</taxon>
        <taxon>Bacillati</taxon>
        <taxon>Actinomycetota</taxon>
        <taxon>Actinomycetes</taxon>
        <taxon>Pseudonocardiales</taxon>
        <taxon>Pseudonocardiaceae</taxon>
        <taxon>Pseudonocardia</taxon>
    </lineage>
</organism>
<feature type="transmembrane region" description="Helical" evidence="1">
    <location>
        <begin position="50"/>
        <end position="69"/>
    </location>
</feature>
<dbReference type="InterPro" id="IPR016064">
    <property type="entry name" value="NAD/diacylglycerol_kinase_sf"/>
</dbReference>
<protein>
    <submittedName>
        <fullName evidence="3">Diacylglycerol/lipid kinase family protein</fullName>
        <ecNumber evidence="3">2.7.1.-</ecNumber>
    </submittedName>
</protein>
<dbReference type="EMBL" id="JBHUCP010000007">
    <property type="protein sequence ID" value="MFD1530363.1"/>
    <property type="molecule type" value="Genomic_DNA"/>
</dbReference>
<evidence type="ECO:0000259" key="2">
    <source>
        <dbReference type="PROSITE" id="PS50146"/>
    </source>
</evidence>
<gene>
    <name evidence="3" type="ORF">ACFSCY_13005</name>
</gene>
<keyword evidence="3" id="KW-0808">Transferase</keyword>
<dbReference type="GO" id="GO:0016301">
    <property type="term" value="F:kinase activity"/>
    <property type="evidence" value="ECO:0007669"/>
    <property type="project" value="UniProtKB-KW"/>
</dbReference>
<keyword evidence="1" id="KW-0812">Transmembrane</keyword>
<feature type="transmembrane region" description="Helical" evidence="1">
    <location>
        <begin position="23"/>
        <end position="44"/>
    </location>
</feature>
<reference evidence="4" key="1">
    <citation type="journal article" date="2019" name="Int. J. Syst. Evol. Microbiol.">
        <title>The Global Catalogue of Microorganisms (GCM) 10K type strain sequencing project: providing services to taxonomists for standard genome sequencing and annotation.</title>
        <authorList>
            <consortium name="The Broad Institute Genomics Platform"/>
            <consortium name="The Broad Institute Genome Sequencing Center for Infectious Disease"/>
            <person name="Wu L."/>
            <person name="Ma J."/>
        </authorList>
    </citation>
    <scope>NUCLEOTIDE SEQUENCE [LARGE SCALE GENOMIC DNA]</scope>
    <source>
        <strain evidence="4">JCM 12165</strain>
    </source>
</reference>
<proteinExistence type="predicted"/>
<dbReference type="EC" id="2.7.1.-" evidence="3"/>
<evidence type="ECO:0000313" key="3">
    <source>
        <dbReference type="EMBL" id="MFD1530363.1"/>
    </source>
</evidence>
<dbReference type="Gene3D" id="2.60.200.40">
    <property type="match status" value="1"/>
</dbReference>
<name>A0ABW4FIA3_9PSEU</name>
<accession>A0ABW4FIA3</accession>